<dbReference type="Proteomes" id="UP000055611">
    <property type="component" value="Chromosome"/>
</dbReference>
<dbReference type="EMBL" id="CP014206">
    <property type="protein sequence ID" value="AMK12154.1"/>
    <property type="molecule type" value="Genomic_DNA"/>
</dbReference>
<feature type="signal peptide" evidence="1">
    <location>
        <begin position="1"/>
        <end position="29"/>
    </location>
</feature>
<dbReference type="OrthoDB" id="5447076at2"/>
<dbReference type="PANTHER" id="PTHR36307">
    <property type="entry name" value="FLAGELLA BASAL BODY P-RING FORMATION PROTEIN FLGA"/>
    <property type="match status" value="1"/>
</dbReference>
<accession>A0A126QQD6</accession>
<evidence type="ECO:0000313" key="4">
    <source>
        <dbReference type="EMBL" id="TDT88759.1"/>
    </source>
</evidence>
<keyword evidence="4" id="KW-0969">Cilium</keyword>
<keyword evidence="5" id="KW-1185">Reference proteome</keyword>
<organism evidence="4 6">
    <name type="scientific">Pseudodesulfovibrio indicus</name>
    <dbReference type="NCBI Taxonomy" id="1716143"/>
    <lineage>
        <taxon>Bacteria</taxon>
        <taxon>Pseudomonadati</taxon>
        <taxon>Thermodesulfobacteriota</taxon>
        <taxon>Desulfovibrionia</taxon>
        <taxon>Desulfovibrionales</taxon>
        <taxon>Desulfovibrionaceae</taxon>
    </lineage>
</organism>
<proteinExistence type="predicted"/>
<dbReference type="InterPro" id="IPR039246">
    <property type="entry name" value="Flagellar_FlgA"/>
</dbReference>
<feature type="domain" description="Flagella basal body P-ring formation protein FlgA SAF" evidence="2">
    <location>
        <begin position="215"/>
        <end position="334"/>
    </location>
</feature>
<keyword evidence="4" id="KW-0282">Flagellum</keyword>
<dbReference type="KEGG" id="dej:AWY79_14065"/>
<reference evidence="3 5" key="1">
    <citation type="journal article" date="2016" name="Front. Microbiol.">
        <title>Genome Sequence of the Piezophilic, Mesophilic Sulfate-Reducing Bacterium Desulfovibrio indicus J2T.</title>
        <authorList>
            <person name="Cao J."/>
            <person name="Maignien L."/>
            <person name="Shao Z."/>
            <person name="Alain K."/>
            <person name="Jebbar M."/>
        </authorList>
    </citation>
    <scope>NUCLEOTIDE SEQUENCE [LARGE SCALE GENOMIC DNA]</scope>
    <source>
        <strain evidence="3 5">J2</strain>
    </source>
</reference>
<dbReference type="AlphaFoldDB" id="A0A126QQD6"/>
<dbReference type="EMBL" id="SOBK01000005">
    <property type="protein sequence ID" value="TDT88759.1"/>
    <property type="molecule type" value="Genomic_DNA"/>
</dbReference>
<feature type="chain" id="PRO_5044548222" evidence="1">
    <location>
        <begin position="30"/>
        <end position="335"/>
    </location>
</feature>
<evidence type="ECO:0000256" key="1">
    <source>
        <dbReference type="SAM" id="SignalP"/>
    </source>
</evidence>
<dbReference type="Pfam" id="PF13144">
    <property type="entry name" value="ChapFlgA"/>
    <property type="match status" value="1"/>
</dbReference>
<dbReference type="GO" id="GO:0044780">
    <property type="term" value="P:bacterial-type flagellum assembly"/>
    <property type="evidence" value="ECO:0007669"/>
    <property type="project" value="InterPro"/>
</dbReference>
<evidence type="ECO:0000313" key="6">
    <source>
        <dbReference type="Proteomes" id="UP000295506"/>
    </source>
</evidence>
<dbReference type="NCBIfam" id="TIGR03170">
    <property type="entry name" value="flgA_cterm"/>
    <property type="match status" value="1"/>
</dbReference>
<sequence>MSRKWSLSINGKTALRAGLALCLALAVLAAPVGTGAAKGGKWQALVRDAVCVKGPDVLLGEIADPVDATARSQWKSLAGLKLWQASDRPGHVVNVNRDKLEKVLRYYLGEMAGNLVLPNQMAVQTGGRVINDAELKERLVAFLTPRGKDLGGDVEFKNLQMPGHIFLQSPLDKLVISMNSDLEPGRNEIVLSGIGPDGRVLSRRSAVVFVDVWKTVPVAAKPLNRMERLSKDKVSFRRVNLAYKPEVWDGTGGPWRMARTLGRGQVFTMSHLEPVPLIEKGEMVTLVYNGDRVRLSIKAEALGEGGAGQLVQVRNVQSNKVIMATVVDSDTVVVR</sequence>
<name>A0A126QQD6_9BACT</name>
<evidence type="ECO:0000313" key="3">
    <source>
        <dbReference type="EMBL" id="AMK12154.1"/>
    </source>
</evidence>
<dbReference type="RefSeq" id="WP_066805236.1">
    <property type="nucleotide sequence ID" value="NZ_CP014206.1"/>
</dbReference>
<dbReference type="InterPro" id="IPR017585">
    <property type="entry name" value="SAF_FlgA"/>
</dbReference>
<reference evidence="4 6" key="2">
    <citation type="submission" date="2019-03" db="EMBL/GenBank/DDBJ databases">
        <title>Genomic Encyclopedia of Type Strains, Phase IV (KMG-IV): sequencing the most valuable type-strain genomes for metagenomic binning, comparative biology and taxonomic classification.</title>
        <authorList>
            <person name="Goeker M."/>
        </authorList>
    </citation>
    <scope>NUCLEOTIDE SEQUENCE [LARGE SCALE GENOMIC DNA]</scope>
    <source>
        <strain evidence="4 6">DSM 101483</strain>
    </source>
</reference>
<dbReference type="Gene3D" id="2.30.30.760">
    <property type="match status" value="1"/>
</dbReference>
<gene>
    <name evidence="3" type="ORF">AWY79_14065</name>
    <name evidence="4" type="ORF">EDC59_105162</name>
</gene>
<keyword evidence="1" id="KW-0732">Signal</keyword>
<dbReference type="Proteomes" id="UP000295506">
    <property type="component" value="Unassembled WGS sequence"/>
</dbReference>
<keyword evidence="4" id="KW-0966">Cell projection</keyword>
<evidence type="ECO:0000313" key="5">
    <source>
        <dbReference type="Proteomes" id="UP000055611"/>
    </source>
</evidence>
<evidence type="ECO:0000259" key="2">
    <source>
        <dbReference type="Pfam" id="PF13144"/>
    </source>
</evidence>
<protein>
    <submittedName>
        <fullName evidence="4">Flagella basal body P-ring formation protein FlgA</fullName>
    </submittedName>
    <submittedName>
        <fullName evidence="3">Flagellar biosynthesis protein FlgA</fullName>
    </submittedName>
</protein>
<dbReference type="PANTHER" id="PTHR36307:SF1">
    <property type="entry name" value="FLAGELLA BASAL BODY P-RING FORMATION PROTEIN FLGA"/>
    <property type="match status" value="1"/>
</dbReference>